<dbReference type="InterPro" id="IPR023614">
    <property type="entry name" value="Porin_dom_sf"/>
</dbReference>
<feature type="chain" id="PRO_5036990840" evidence="1">
    <location>
        <begin position="23"/>
        <end position="392"/>
    </location>
</feature>
<evidence type="ECO:0000313" key="2">
    <source>
        <dbReference type="EMBL" id="MBN7823598.1"/>
    </source>
</evidence>
<feature type="signal peptide" evidence="1">
    <location>
        <begin position="1"/>
        <end position="22"/>
    </location>
</feature>
<dbReference type="Proteomes" id="UP000664654">
    <property type="component" value="Unassembled WGS sequence"/>
</dbReference>
<evidence type="ECO:0000256" key="1">
    <source>
        <dbReference type="SAM" id="SignalP"/>
    </source>
</evidence>
<dbReference type="Gene3D" id="2.40.160.10">
    <property type="entry name" value="Porin"/>
    <property type="match status" value="1"/>
</dbReference>
<keyword evidence="3" id="KW-1185">Reference proteome</keyword>
<reference evidence="2" key="1">
    <citation type="submission" date="2021-03" db="EMBL/GenBank/DDBJ databases">
        <title>novel species isolated from a fishpond in China.</title>
        <authorList>
            <person name="Lu H."/>
            <person name="Cai Z."/>
        </authorList>
    </citation>
    <scope>NUCLEOTIDE SEQUENCE</scope>
    <source>
        <strain evidence="2">JCM 30855</strain>
    </source>
</reference>
<name>A0A939DJG1_9ALTE</name>
<gene>
    <name evidence="2" type="ORF">J0A66_00040</name>
</gene>
<evidence type="ECO:0000313" key="3">
    <source>
        <dbReference type="Proteomes" id="UP000664654"/>
    </source>
</evidence>
<organism evidence="2 3">
    <name type="scientific">Bowmanella dokdonensis</name>
    <dbReference type="NCBI Taxonomy" id="751969"/>
    <lineage>
        <taxon>Bacteria</taxon>
        <taxon>Pseudomonadati</taxon>
        <taxon>Pseudomonadota</taxon>
        <taxon>Gammaproteobacteria</taxon>
        <taxon>Alteromonadales</taxon>
        <taxon>Alteromonadaceae</taxon>
        <taxon>Bowmanella</taxon>
    </lineage>
</organism>
<keyword evidence="1" id="KW-0732">Signal</keyword>
<accession>A0A939DJG1</accession>
<proteinExistence type="predicted"/>
<keyword evidence="2" id="KW-0675">Receptor</keyword>
<comment type="caution">
    <text evidence="2">The sequence shown here is derived from an EMBL/GenBank/DDBJ whole genome shotgun (WGS) entry which is preliminary data.</text>
</comment>
<sequence length="392" mass="44922">MTKGLGAMLVLGLVSWSVCLAAAEDDTVWHGFVAQGVMRAQDSNFVNDSGKLSTNLTEVGLNFSHGLSNNLRVAGQAVYLDGGNRYPQGARVDYLFADWTLVQTADWQANMHLGRFKNYHWLYSSTRDVPHTRPSIVLPQSIYFDVFRDLIVGNDGLALVLNLDNSMGEWEAYWSYGSTPVDQEQMKNFLGKEANGDLEQDFVHQLSVYFRPRNYNLQMGLVLLDSDFTYRSESADFFLDGKGQSQRTMLNFRYNAEHWEIAAELIQERAVFRGLIHPAYVRDAKSQGGFVQGRAFINKDITAMVRLDILDMDKDDRGGEKFEQETGIPQRFAYMDSLTLGLTWKLAPQWKLQAEYHKFKGTSRLSPIFLPDVQLNDQKYWDMWAVQLMYWF</sequence>
<protein>
    <submittedName>
        <fullName evidence="2">TonB-dependent receptor</fullName>
    </submittedName>
</protein>
<dbReference type="RefSeq" id="WP_206571725.1">
    <property type="nucleotide sequence ID" value="NZ_JAFKCV010000001.1"/>
</dbReference>
<dbReference type="EMBL" id="JAFKCV010000001">
    <property type="protein sequence ID" value="MBN7823598.1"/>
    <property type="molecule type" value="Genomic_DNA"/>
</dbReference>
<dbReference type="SUPFAM" id="SSF56935">
    <property type="entry name" value="Porins"/>
    <property type="match status" value="1"/>
</dbReference>
<dbReference type="AlphaFoldDB" id="A0A939DJG1"/>